<evidence type="ECO:0000313" key="4">
    <source>
        <dbReference type="EMBL" id="KAL0395222.1"/>
    </source>
</evidence>
<reference evidence="4" key="1">
    <citation type="submission" date="2020-06" db="EMBL/GenBank/DDBJ databases">
        <authorList>
            <person name="Li T."/>
            <person name="Hu X."/>
            <person name="Zhang T."/>
            <person name="Song X."/>
            <person name="Zhang H."/>
            <person name="Dai N."/>
            <person name="Sheng W."/>
            <person name="Hou X."/>
            <person name="Wei L."/>
        </authorList>
    </citation>
    <scope>NUCLEOTIDE SEQUENCE</scope>
    <source>
        <strain evidence="4">KEN1</strain>
        <tissue evidence="4">Leaf</tissue>
    </source>
</reference>
<feature type="region of interest" description="Disordered" evidence="2">
    <location>
        <begin position="170"/>
        <end position="222"/>
    </location>
</feature>
<evidence type="ECO:0000256" key="2">
    <source>
        <dbReference type="SAM" id="MobiDB-lite"/>
    </source>
</evidence>
<feature type="compositionally biased region" description="Polar residues" evidence="2">
    <location>
        <begin position="198"/>
        <end position="217"/>
    </location>
</feature>
<dbReference type="InterPro" id="IPR013087">
    <property type="entry name" value="Znf_C2H2_type"/>
</dbReference>
<reference evidence="4" key="2">
    <citation type="journal article" date="2024" name="Plant">
        <title>Genomic evolution and insights into agronomic trait innovations of Sesamum species.</title>
        <authorList>
            <person name="Miao H."/>
            <person name="Wang L."/>
            <person name="Qu L."/>
            <person name="Liu H."/>
            <person name="Sun Y."/>
            <person name="Le M."/>
            <person name="Wang Q."/>
            <person name="Wei S."/>
            <person name="Zheng Y."/>
            <person name="Lin W."/>
            <person name="Duan Y."/>
            <person name="Cao H."/>
            <person name="Xiong S."/>
            <person name="Wang X."/>
            <person name="Wei L."/>
            <person name="Li C."/>
            <person name="Ma Q."/>
            <person name="Ju M."/>
            <person name="Zhao R."/>
            <person name="Li G."/>
            <person name="Mu C."/>
            <person name="Tian Q."/>
            <person name="Mei H."/>
            <person name="Zhang T."/>
            <person name="Gao T."/>
            <person name="Zhang H."/>
        </authorList>
    </citation>
    <scope>NUCLEOTIDE SEQUENCE</scope>
    <source>
        <strain evidence="4">KEN1</strain>
    </source>
</reference>
<dbReference type="SUPFAM" id="SSF57667">
    <property type="entry name" value="beta-beta-alpha zinc fingers"/>
    <property type="match status" value="1"/>
</dbReference>
<dbReference type="EMBL" id="JACGWN010000016">
    <property type="protein sequence ID" value="KAL0395222.1"/>
    <property type="molecule type" value="Genomic_DNA"/>
</dbReference>
<sequence>MRAHVIGDVCNNNNVNHPSHGDEHLRGSSNNKHSYFLRAKTTRFMGYHEASNDEDGEFKKPSSFGRFGHVEKERVLPMLSSQRSKAEHFDHESYSASSEEEDLANCLVMLSNKSYALSSDNKEENKAKEVAEKGLFQCKACKKVFNSHQALGGHRASHKKVKGCFAAKSDGLNEDESNNNNNNNNVDEDSIQEDHDSFTQTTESDATARPMSTISSSTRKRPKMHECSVCRRVFSSGQALGGHKRCHWLTTSTDNAFIPNFQDFSYDHQSQQLYKKPMLTKPHHDHHDQEQDQDQDQDQDHDHDNDHQLDLNLNLPAPGDSDHHNTSRFEASTRLYLKQLAASANHKCQQKIESTVAVEKGDKLRKLSDLRDVSMDGGWLQMGIASTTDIY</sequence>
<proteinExistence type="predicted"/>
<comment type="caution">
    <text evidence="4">The sequence shown here is derived from an EMBL/GenBank/DDBJ whole genome shotgun (WGS) entry which is preliminary data.</text>
</comment>
<evidence type="ECO:0000256" key="1">
    <source>
        <dbReference type="PROSITE-ProRule" id="PRU00042"/>
    </source>
</evidence>
<keyword evidence="1" id="KW-0479">Metal-binding</keyword>
<dbReference type="AlphaFoldDB" id="A0AAW2SS08"/>
<dbReference type="PANTHER" id="PTHR47068:SF1">
    <property type="entry name" value="OS02G0659100 PROTEIN"/>
    <property type="match status" value="1"/>
</dbReference>
<gene>
    <name evidence="4" type="ORF">Slati_4488400</name>
</gene>
<dbReference type="Pfam" id="PF13912">
    <property type="entry name" value="zf-C2H2_6"/>
    <property type="match status" value="2"/>
</dbReference>
<feature type="compositionally biased region" description="Basic and acidic residues" evidence="2">
    <location>
        <begin position="298"/>
        <end position="309"/>
    </location>
</feature>
<keyword evidence="1" id="KW-0863">Zinc-finger</keyword>
<dbReference type="Gene3D" id="3.30.160.60">
    <property type="entry name" value="Classic Zinc Finger"/>
    <property type="match status" value="1"/>
</dbReference>
<keyword evidence="1" id="KW-0862">Zinc</keyword>
<feature type="domain" description="C2H2-type" evidence="3">
    <location>
        <begin position="225"/>
        <end position="247"/>
    </location>
</feature>
<feature type="region of interest" description="Disordered" evidence="2">
    <location>
        <begin position="280"/>
        <end position="326"/>
    </location>
</feature>
<organism evidence="4">
    <name type="scientific">Sesamum latifolium</name>
    <dbReference type="NCBI Taxonomy" id="2727402"/>
    <lineage>
        <taxon>Eukaryota</taxon>
        <taxon>Viridiplantae</taxon>
        <taxon>Streptophyta</taxon>
        <taxon>Embryophyta</taxon>
        <taxon>Tracheophyta</taxon>
        <taxon>Spermatophyta</taxon>
        <taxon>Magnoliopsida</taxon>
        <taxon>eudicotyledons</taxon>
        <taxon>Gunneridae</taxon>
        <taxon>Pentapetalae</taxon>
        <taxon>asterids</taxon>
        <taxon>lamiids</taxon>
        <taxon>Lamiales</taxon>
        <taxon>Pedaliaceae</taxon>
        <taxon>Sesamum</taxon>
    </lineage>
</organism>
<accession>A0AAW2SS08</accession>
<dbReference type="InterPro" id="IPR036236">
    <property type="entry name" value="Znf_C2H2_sf"/>
</dbReference>
<dbReference type="PROSITE" id="PS00028">
    <property type="entry name" value="ZINC_FINGER_C2H2_1"/>
    <property type="match status" value="2"/>
</dbReference>
<dbReference type="PROSITE" id="PS50157">
    <property type="entry name" value="ZINC_FINGER_C2H2_2"/>
    <property type="match status" value="2"/>
</dbReference>
<dbReference type="SMART" id="SM00355">
    <property type="entry name" value="ZnF_C2H2"/>
    <property type="match status" value="2"/>
</dbReference>
<dbReference type="GO" id="GO:0008270">
    <property type="term" value="F:zinc ion binding"/>
    <property type="evidence" value="ECO:0007669"/>
    <property type="project" value="UniProtKB-KW"/>
</dbReference>
<protein>
    <submittedName>
        <fullName evidence="4">Zinc finger protein ZAT2</fullName>
    </submittedName>
</protein>
<dbReference type="PANTHER" id="PTHR47068">
    <property type="entry name" value="OS02G0659100 PROTEIN"/>
    <property type="match status" value="1"/>
</dbReference>
<evidence type="ECO:0000259" key="3">
    <source>
        <dbReference type="PROSITE" id="PS50157"/>
    </source>
</evidence>
<name>A0AAW2SS08_9LAMI</name>
<feature type="domain" description="C2H2-type" evidence="3">
    <location>
        <begin position="136"/>
        <end position="163"/>
    </location>
</feature>